<evidence type="ECO:0000313" key="9">
    <source>
        <dbReference type="Proteomes" id="UP000127069"/>
    </source>
</evidence>
<evidence type="ECO:0000313" key="8">
    <source>
        <dbReference type="EMBL" id="ADO13773.1"/>
    </source>
</evidence>
<evidence type="ECO:0000256" key="4">
    <source>
        <dbReference type="ARBA" id="ARBA00022562"/>
    </source>
</evidence>
<dbReference type="GO" id="GO:0019033">
    <property type="term" value="C:viral tegument"/>
    <property type="evidence" value="ECO:0007669"/>
    <property type="project" value="UniProtKB-SubCell"/>
</dbReference>
<proteinExistence type="inferred from homology"/>
<evidence type="ECO:0000256" key="5">
    <source>
        <dbReference type="ARBA" id="ARBA00022580"/>
    </source>
</evidence>
<dbReference type="EMBL" id="HM625781">
    <property type="protein sequence ID" value="ADO13773.1"/>
    <property type="molecule type" value="Genomic_DNA"/>
</dbReference>
<evidence type="ECO:0000256" key="7">
    <source>
        <dbReference type="SAM" id="MobiDB-lite"/>
    </source>
</evidence>
<evidence type="ECO:0000256" key="1">
    <source>
        <dbReference type="ARBA" id="ARBA00004428"/>
    </source>
</evidence>
<dbReference type="Pfam" id="PF04537">
    <property type="entry name" value="Herpes_UL55"/>
    <property type="match status" value="1"/>
</dbReference>
<gene>
    <name evidence="8" type="primary">UL55</name>
</gene>
<dbReference type="OrthoDB" id="14721at10239"/>
<dbReference type="InterPro" id="IPR007622">
    <property type="entry name" value="Herpes_UL55"/>
</dbReference>
<keyword evidence="9" id="KW-1185">Reference proteome</keyword>
<feature type="region of interest" description="Disordered" evidence="7">
    <location>
        <begin position="109"/>
        <end position="138"/>
    </location>
</feature>
<keyword evidence="4" id="KW-1048">Host nucleus</keyword>
<evidence type="ECO:0000256" key="3">
    <source>
        <dbReference type="ARBA" id="ARBA00009538"/>
    </source>
</evidence>
<dbReference type="Proteomes" id="UP000127069">
    <property type="component" value="Segment"/>
</dbReference>
<organismHost>
    <name type="scientific">Callithrix</name>
    <dbReference type="NCBI Taxonomy" id="9481"/>
</organismHost>
<protein>
    <submittedName>
        <fullName evidence="8">Nuclear protein UL55</fullName>
    </submittedName>
</protein>
<sequence>MAAIGNPTFSAFAGAPDVSHVAPPLAINVGWKSGGDERVVQPDPISVDMRSYHLRSTCAVPGTVHGYFMQVLKDRRRHLKLSVSELRTLASLLNCEPVLQQLRDKLPRVPPCPRPFGPGSIRSQPTAKKIRSTDPAPPRGYTVDGLTYHCHCGHPFSLECWRGAAAAATHIRSTSAGITASRAAEKQRAALRLARETAC</sequence>
<comment type="subcellular location">
    <subcellularLocation>
        <location evidence="1">Host nucleus matrix</location>
    </subcellularLocation>
    <subcellularLocation>
        <location evidence="2">Virion tegument</location>
    </subcellularLocation>
</comment>
<dbReference type="GO" id="GO:0044204">
    <property type="term" value="C:host cell nuclear matrix"/>
    <property type="evidence" value="ECO:0007669"/>
    <property type="project" value="UniProtKB-SubCell"/>
</dbReference>
<accession>E2IUB5</accession>
<reference evidence="8 9" key="1">
    <citation type="journal article" date="2011" name="Virology">
        <title>Structure and sequence of the saimiriine herpesvirus 1 genome.</title>
        <authorList>
            <person name="Tyler S."/>
            <person name="Severini A."/>
            <person name="Black D."/>
            <person name="Walker M."/>
            <person name="Eberle R."/>
        </authorList>
    </citation>
    <scope>NUCLEOTIDE SEQUENCE [LARGE SCALE GENOMIC DNA]</scope>
    <source>
        <strain evidence="8">MV 5-4</strain>
    </source>
</reference>
<keyword evidence="6" id="KW-0946">Virion</keyword>
<dbReference type="GO" id="GO:0019058">
    <property type="term" value="P:viral life cycle"/>
    <property type="evidence" value="ECO:0007669"/>
    <property type="project" value="InterPro"/>
</dbReference>
<keyword evidence="5" id="KW-0920">Virion tegument</keyword>
<organism evidence="8 9">
    <name type="scientific">Saimiriine herpesvirus 1 (strain MV-5-4-PSL)</name>
    <name type="common">SaHV-1</name>
    <name type="synonym">Marmoset herpesvirus</name>
    <dbReference type="NCBI Taxonomy" id="10353"/>
    <lineage>
        <taxon>Viruses</taxon>
        <taxon>Duplodnaviria</taxon>
        <taxon>Heunggongvirae</taxon>
        <taxon>Peploviricota</taxon>
        <taxon>Herviviricetes</taxon>
        <taxon>Herpesvirales</taxon>
        <taxon>Orthoherpesviridae</taxon>
        <taxon>Alphaherpesvirinae</taxon>
        <taxon>Simplexvirus</taxon>
        <taxon>Simplexvirus saimiriinealpha1</taxon>
    </lineage>
</organism>
<dbReference type="KEGG" id="vg:9829302"/>
<evidence type="ECO:0000256" key="6">
    <source>
        <dbReference type="ARBA" id="ARBA00022844"/>
    </source>
</evidence>
<dbReference type="GeneID" id="9829302"/>
<dbReference type="RefSeq" id="YP_003933785.1">
    <property type="nucleotide sequence ID" value="NC_014567.1"/>
</dbReference>
<evidence type="ECO:0000256" key="2">
    <source>
        <dbReference type="ARBA" id="ARBA00004535"/>
    </source>
</evidence>
<name>E2IUB5_SHV1</name>
<comment type="similarity">
    <text evidence="3">Belongs to the alphaherpesvirinae HHV-1 UL55 family.</text>
</comment>
<organismHost>
    <name type="scientific">Saimiri</name>
    <name type="common">squirrel monkeys</name>
    <dbReference type="NCBI Taxonomy" id="9520"/>
</organismHost>